<dbReference type="Proteomes" id="UP000186953">
    <property type="component" value="Unassembled WGS sequence"/>
</dbReference>
<evidence type="ECO:0000256" key="5">
    <source>
        <dbReference type="SAM" id="Phobius"/>
    </source>
</evidence>
<accession>A0A1N6VIQ6</accession>
<reference evidence="8" key="1">
    <citation type="submission" date="2017-01" db="EMBL/GenBank/DDBJ databases">
        <authorList>
            <person name="Varghese N."/>
            <person name="Submissions S."/>
        </authorList>
    </citation>
    <scope>NUCLEOTIDE SEQUENCE [LARGE SCALE GENOMIC DNA]</scope>
    <source>
        <strain evidence="8">DSM 15366</strain>
    </source>
</reference>
<organism evidence="7 8">
    <name type="scientific">Maribacter ulvicola</name>
    <dbReference type="NCBI Taxonomy" id="228959"/>
    <lineage>
        <taxon>Bacteria</taxon>
        <taxon>Pseudomonadati</taxon>
        <taxon>Bacteroidota</taxon>
        <taxon>Flavobacteriia</taxon>
        <taxon>Flavobacteriales</taxon>
        <taxon>Flavobacteriaceae</taxon>
        <taxon>Maribacter</taxon>
    </lineage>
</organism>
<dbReference type="AlphaFoldDB" id="A0A1N6VIQ6"/>
<dbReference type="InterPro" id="IPR051533">
    <property type="entry name" value="WaaL-like"/>
</dbReference>
<comment type="subcellular location">
    <subcellularLocation>
        <location evidence="1">Membrane</location>
        <topology evidence="1">Multi-pass membrane protein</topology>
    </subcellularLocation>
</comment>
<dbReference type="STRING" id="228959.SAMN05421797_103147"/>
<feature type="transmembrane region" description="Helical" evidence="5">
    <location>
        <begin position="67"/>
        <end position="87"/>
    </location>
</feature>
<feature type="transmembrane region" description="Helical" evidence="5">
    <location>
        <begin position="94"/>
        <end position="114"/>
    </location>
</feature>
<feature type="transmembrane region" description="Helical" evidence="5">
    <location>
        <begin position="157"/>
        <end position="178"/>
    </location>
</feature>
<dbReference type="PANTHER" id="PTHR37422">
    <property type="entry name" value="TEICHURONIC ACID BIOSYNTHESIS PROTEIN TUAE"/>
    <property type="match status" value="1"/>
</dbReference>
<keyword evidence="4 5" id="KW-0472">Membrane</keyword>
<evidence type="ECO:0000256" key="2">
    <source>
        <dbReference type="ARBA" id="ARBA00022692"/>
    </source>
</evidence>
<name>A0A1N6VIQ6_9FLAO</name>
<gene>
    <name evidence="7" type="ORF">SAMN05421797_103147</name>
</gene>
<feature type="transmembrane region" description="Helical" evidence="5">
    <location>
        <begin position="285"/>
        <end position="302"/>
    </location>
</feature>
<keyword evidence="7" id="KW-0436">Ligase</keyword>
<dbReference type="GO" id="GO:0016874">
    <property type="term" value="F:ligase activity"/>
    <property type="evidence" value="ECO:0007669"/>
    <property type="project" value="UniProtKB-KW"/>
</dbReference>
<dbReference type="Pfam" id="PF04932">
    <property type="entry name" value="Wzy_C"/>
    <property type="match status" value="1"/>
</dbReference>
<sequence length="375" mass="42344">MLNVPGWVLAKISPVYSSYLSYLSYGLMIFYFFISKKWSVNKWLLLLGVLYFGISSLSGQLYMPTEIGFIIIIIKYFVVIIGGYAIVQDTSKKDFFFFLLLGASTVFLQIFIFFDPLKDGGRYSGFYLNPNGLGFICMMGYGLTYGLCNKWKTIGQITFTIVGFLTFSRTFILVWLFMNLFSIRLSLKNLRVLAVGIGLFVGLLTFNAFLPKSNPRLMAMSNILEGKSNKTNKLEEGGRTETWALFYPALMDKPLFGNGYDAFGGGGVAGAVGAHNAYLKIIGDAGIFTLLIFLIMFFDLLLKTSRVFLKQPHLALMTFALCLFLLTNHNFFDSGYVLFFTMWLQYQTTIATKERLNSPKMSLIKNKYKPASLKS</sequence>
<evidence type="ECO:0000259" key="6">
    <source>
        <dbReference type="Pfam" id="PF04932"/>
    </source>
</evidence>
<dbReference type="GO" id="GO:0016020">
    <property type="term" value="C:membrane"/>
    <property type="evidence" value="ECO:0007669"/>
    <property type="project" value="UniProtKB-SubCell"/>
</dbReference>
<feature type="transmembrane region" description="Helical" evidence="5">
    <location>
        <begin position="43"/>
        <end position="61"/>
    </location>
</feature>
<keyword evidence="2 5" id="KW-0812">Transmembrane</keyword>
<evidence type="ECO:0000313" key="8">
    <source>
        <dbReference type="Proteomes" id="UP000186953"/>
    </source>
</evidence>
<feature type="transmembrane region" description="Helical" evidence="5">
    <location>
        <begin position="190"/>
        <end position="210"/>
    </location>
</feature>
<evidence type="ECO:0000313" key="7">
    <source>
        <dbReference type="EMBL" id="SIQ77725.1"/>
    </source>
</evidence>
<evidence type="ECO:0000256" key="3">
    <source>
        <dbReference type="ARBA" id="ARBA00022989"/>
    </source>
</evidence>
<feature type="transmembrane region" description="Helical" evidence="5">
    <location>
        <begin position="16"/>
        <end position="34"/>
    </location>
</feature>
<keyword evidence="3 5" id="KW-1133">Transmembrane helix</keyword>
<dbReference type="EMBL" id="FTMA01000003">
    <property type="protein sequence ID" value="SIQ77725.1"/>
    <property type="molecule type" value="Genomic_DNA"/>
</dbReference>
<feature type="domain" description="O-antigen ligase-related" evidence="6">
    <location>
        <begin position="158"/>
        <end position="294"/>
    </location>
</feature>
<evidence type="ECO:0000256" key="4">
    <source>
        <dbReference type="ARBA" id="ARBA00023136"/>
    </source>
</evidence>
<proteinExistence type="predicted"/>
<evidence type="ECO:0000256" key="1">
    <source>
        <dbReference type="ARBA" id="ARBA00004141"/>
    </source>
</evidence>
<keyword evidence="8" id="KW-1185">Reference proteome</keyword>
<protein>
    <submittedName>
        <fullName evidence="7">O-Antigen ligase</fullName>
    </submittedName>
</protein>
<feature type="transmembrane region" description="Helical" evidence="5">
    <location>
        <begin position="314"/>
        <end position="332"/>
    </location>
</feature>
<dbReference type="PANTHER" id="PTHR37422:SF13">
    <property type="entry name" value="LIPOPOLYSACCHARIDE BIOSYNTHESIS PROTEIN PA4999-RELATED"/>
    <property type="match status" value="1"/>
</dbReference>
<feature type="transmembrane region" description="Helical" evidence="5">
    <location>
        <begin position="126"/>
        <end position="145"/>
    </location>
</feature>
<dbReference type="InterPro" id="IPR007016">
    <property type="entry name" value="O-antigen_ligase-rel_domated"/>
</dbReference>